<gene>
    <name evidence="2" type="ORF">CEXT_130051</name>
</gene>
<dbReference type="Proteomes" id="UP001054945">
    <property type="component" value="Unassembled WGS sequence"/>
</dbReference>
<protein>
    <submittedName>
        <fullName evidence="2">Uncharacterized protein</fullName>
    </submittedName>
</protein>
<keyword evidence="3" id="KW-1185">Reference proteome</keyword>
<dbReference type="EMBL" id="BPLR01006779">
    <property type="protein sequence ID" value="GIY12376.1"/>
    <property type="molecule type" value="Genomic_DNA"/>
</dbReference>
<reference evidence="2 3" key="1">
    <citation type="submission" date="2021-06" db="EMBL/GenBank/DDBJ databases">
        <title>Caerostris extrusa draft genome.</title>
        <authorList>
            <person name="Kono N."/>
            <person name="Arakawa K."/>
        </authorList>
    </citation>
    <scope>NUCLEOTIDE SEQUENCE [LARGE SCALE GENOMIC DNA]</scope>
</reference>
<comment type="caution">
    <text evidence="2">The sequence shown here is derived from an EMBL/GenBank/DDBJ whole genome shotgun (WGS) entry which is preliminary data.</text>
</comment>
<evidence type="ECO:0000313" key="2">
    <source>
        <dbReference type="EMBL" id="GIY12376.1"/>
    </source>
</evidence>
<name>A0AAV4QU06_CAEEX</name>
<feature type="region of interest" description="Disordered" evidence="1">
    <location>
        <begin position="1"/>
        <end position="33"/>
    </location>
</feature>
<sequence>MAKVTQRYWGGGGEGVVKKSQGDEEAEGDAALRRGHHAGKAALSCDPSAHCHRHVVLPLPFLIVPASSPR</sequence>
<organism evidence="2 3">
    <name type="scientific">Caerostris extrusa</name>
    <name type="common">Bark spider</name>
    <name type="synonym">Caerostris bankana</name>
    <dbReference type="NCBI Taxonomy" id="172846"/>
    <lineage>
        <taxon>Eukaryota</taxon>
        <taxon>Metazoa</taxon>
        <taxon>Ecdysozoa</taxon>
        <taxon>Arthropoda</taxon>
        <taxon>Chelicerata</taxon>
        <taxon>Arachnida</taxon>
        <taxon>Araneae</taxon>
        <taxon>Araneomorphae</taxon>
        <taxon>Entelegynae</taxon>
        <taxon>Araneoidea</taxon>
        <taxon>Araneidae</taxon>
        <taxon>Caerostris</taxon>
    </lineage>
</organism>
<evidence type="ECO:0000256" key="1">
    <source>
        <dbReference type="SAM" id="MobiDB-lite"/>
    </source>
</evidence>
<proteinExistence type="predicted"/>
<evidence type="ECO:0000313" key="3">
    <source>
        <dbReference type="Proteomes" id="UP001054945"/>
    </source>
</evidence>
<dbReference type="AlphaFoldDB" id="A0AAV4QU06"/>
<accession>A0AAV4QU06</accession>